<keyword evidence="5" id="KW-0539">Nucleus</keyword>
<reference evidence="10 11" key="1">
    <citation type="journal article" date="2019" name="PLoS Biol.">
        <title>Sex chromosomes control vertical transmission of feminizing Wolbachia symbionts in an isopod.</title>
        <authorList>
            <person name="Becking T."/>
            <person name="Chebbi M.A."/>
            <person name="Giraud I."/>
            <person name="Moumen B."/>
            <person name="Laverre T."/>
            <person name="Caubet Y."/>
            <person name="Peccoud J."/>
            <person name="Gilbert C."/>
            <person name="Cordaux R."/>
        </authorList>
    </citation>
    <scope>NUCLEOTIDE SEQUENCE [LARGE SCALE GENOMIC DNA]</scope>
    <source>
        <strain evidence="10">ANa2</strain>
        <tissue evidence="10">Whole body excluding digestive tract and cuticle</tissue>
    </source>
</reference>
<dbReference type="PROSITE" id="PS01358">
    <property type="entry name" value="ZF_RANBP2_1"/>
    <property type="match status" value="1"/>
</dbReference>
<dbReference type="SUPFAM" id="SSF90209">
    <property type="entry name" value="Ran binding protein zinc finger-like"/>
    <property type="match status" value="1"/>
</dbReference>
<dbReference type="InterPro" id="IPR012677">
    <property type="entry name" value="Nucleotide-bd_a/b_plait_sf"/>
</dbReference>
<dbReference type="GO" id="GO:0000398">
    <property type="term" value="P:mRNA splicing, via spliceosome"/>
    <property type="evidence" value="ECO:0007669"/>
    <property type="project" value="TreeGrafter"/>
</dbReference>
<evidence type="ECO:0000256" key="1">
    <source>
        <dbReference type="ARBA" id="ARBA00004123"/>
    </source>
</evidence>
<dbReference type="SMART" id="SM00547">
    <property type="entry name" value="ZnF_RBZ"/>
    <property type="match status" value="1"/>
</dbReference>
<dbReference type="EMBL" id="SEYY01018699">
    <property type="protein sequence ID" value="KAB7499087.1"/>
    <property type="molecule type" value="Genomic_DNA"/>
</dbReference>
<dbReference type="Proteomes" id="UP000326759">
    <property type="component" value="Unassembled WGS sequence"/>
</dbReference>
<evidence type="ECO:0000313" key="11">
    <source>
        <dbReference type="Proteomes" id="UP000326759"/>
    </source>
</evidence>
<organism evidence="10 11">
    <name type="scientific">Armadillidium nasatum</name>
    <dbReference type="NCBI Taxonomy" id="96803"/>
    <lineage>
        <taxon>Eukaryota</taxon>
        <taxon>Metazoa</taxon>
        <taxon>Ecdysozoa</taxon>
        <taxon>Arthropoda</taxon>
        <taxon>Crustacea</taxon>
        <taxon>Multicrustacea</taxon>
        <taxon>Malacostraca</taxon>
        <taxon>Eumalacostraca</taxon>
        <taxon>Peracarida</taxon>
        <taxon>Isopoda</taxon>
        <taxon>Oniscidea</taxon>
        <taxon>Crinocheta</taxon>
        <taxon>Armadillidiidae</taxon>
        <taxon>Armadillidium</taxon>
    </lineage>
</organism>
<keyword evidence="3 6" id="KW-0863">Zinc-finger</keyword>
<dbReference type="PROSITE" id="PS50157">
    <property type="entry name" value="ZINC_FINGER_C2H2_2"/>
    <property type="match status" value="1"/>
</dbReference>
<dbReference type="GO" id="GO:0005634">
    <property type="term" value="C:nucleus"/>
    <property type="evidence" value="ECO:0007669"/>
    <property type="project" value="UniProtKB-SubCell"/>
</dbReference>
<evidence type="ECO:0000259" key="9">
    <source>
        <dbReference type="PROSITE" id="PS50199"/>
    </source>
</evidence>
<dbReference type="InterPro" id="IPR041591">
    <property type="entry name" value="OCRE"/>
</dbReference>
<feature type="domain" description="C2H2-type" evidence="8">
    <location>
        <begin position="588"/>
        <end position="618"/>
    </location>
</feature>
<dbReference type="PANTHER" id="PTHR13948:SF3">
    <property type="entry name" value="FI21118P1"/>
    <property type="match status" value="1"/>
</dbReference>
<evidence type="ECO:0000256" key="4">
    <source>
        <dbReference type="ARBA" id="ARBA00022833"/>
    </source>
</evidence>
<dbReference type="Pfam" id="PF17780">
    <property type="entry name" value="OCRE"/>
    <property type="match status" value="1"/>
</dbReference>
<dbReference type="GO" id="GO:0008270">
    <property type="term" value="F:zinc ion binding"/>
    <property type="evidence" value="ECO:0007669"/>
    <property type="project" value="UniProtKB-KW"/>
</dbReference>
<feature type="region of interest" description="Disordered" evidence="7">
    <location>
        <begin position="478"/>
        <end position="498"/>
    </location>
</feature>
<dbReference type="Gene3D" id="4.10.1060.10">
    <property type="entry name" value="Zinc finger, RanBP2-type"/>
    <property type="match status" value="1"/>
</dbReference>
<feature type="region of interest" description="Disordered" evidence="7">
    <location>
        <begin position="556"/>
        <end position="580"/>
    </location>
</feature>
<evidence type="ECO:0000256" key="3">
    <source>
        <dbReference type="ARBA" id="ARBA00022771"/>
    </source>
</evidence>
<dbReference type="GO" id="GO:0003723">
    <property type="term" value="F:RNA binding"/>
    <property type="evidence" value="ECO:0007669"/>
    <property type="project" value="TreeGrafter"/>
</dbReference>
<comment type="subcellular location">
    <subcellularLocation>
        <location evidence="1">Nucleus</location>
    </subcellularLocation>
</comment>
<evidence type="ECO:0000256" key="6">
    <source>
        <dbReference type="PROSITE-ProRule" id="PRU00322"/>
    </source>
</evidence>
<keyword evidence="4" id="KW-0862">Zinc</keyword>
<dbReference type="Gene3D" id="3.30.70.330">
    <property type="match status" value="2"/>
</dbReference>
<dbReference type="PANTHER" id="PTHR13948">
    <property type="entry name" value="RNA-BINDING PROTEIN"/>
    <property type="match status" value="1"/>
</dbReference>
<evidence type="ECO:0000256" key="5">
    <source>
        <dbReference type="ARBA" id="ARBA00023242"/>
    </source>
</evidence>
<dbReference type="InterPro" id="IPR013087">
    <property type="entry name" value="Znf_C2H2_type"/>
</dbReference>
<dbReference type="InterPro" id="IPR035979">
    <property type="entry name" value="RBD_domain_sf"/>
</dbReference>
<accession>A0A5N5SYQ7</accession>
<feature type="compositionally biased region" description="Basic and acidic residues" evidence="7">
    <location>
        <begin position="570"/>
        <end position="580"/>
    </location>
</feature>
<dbReference type="SUPFAM" id="SSF54928">
    <property type="entry name" value="RNA-binding domain, RBD"/>
    <property type="match status" value="1"/>
</dbReference>
<dbReference type="AlphaFoldDB" id="A0A5N5SYQ7"/>
<keyword evidence="11" id="KW-1185">Reference proteome</keyword>
<name>A0A5N5SYQ7_9CRUS</name>
<keyword evidence="2" id="KW-0479">Metal-binding</keyword>
<evidence type="ECO:0000256" key="7">
    <source>
        <dbReference type="SAM" id="MobiDB-lite"/>
    </source>
</evidence>
<dbReference type="InterPro" id="IPR036443">
    <property type="entry name" value="Znf_RanBP2_sf"/>
</dbReference>
<dbReference type="InterPro" id="IPR001876">
    <property type="entry name" value="Znf_RanBP2"/>
</dbReference>
<dbReference type="CDD" id="cd16162">
    <property type="entry name" value="OCRE_RBM5_like"/>
    <property type="match status" value="1"/>
</dbReference>
<proteinExistence type="predicted"/>
<feature type="compositionally biased region" description="Basic and acidic residues" evidence="7">
    <location>
        <begin position="446"/>
        <end position="465"/>
    </location>
</feature>
<sequence length="670" mass="74394">MFGLGPFQILWGILKKKMRLLLLLLLKLNYYWATYINTCLCVFLRLGASRGFAFVEFTTVHDATRWMEAKQGVLILQEVYRATLQYSIPKEASDRQNKQSQDWFCIRCGAHNFKRRDSCFKCSAPRHESEAGEEGSDEICNYPTNMLLFRGLDILSTEEGVLQSIEPLSNDLPIRSVRIGRDPLTNTSRGVCYVELNSVLDSMQLYNKLAADPPIIDSKQTTISYCKLNQGVNHNSTQQQQQHHQPIEYTAGADIKKLAEYSASVYAQTPEEHAAYVEYYTMYYQQQAQAVSSGTQSDSVNAAAAVAQSALQAMQQKTGMGAAVAAATAAAQISYNATSPSATLTATTASSTDGVPIASNSNVTAPIVGVSYDQLGEDYPKYPTPDVSTYKYDESSGYYYDPSTGLYYDANSTYYYNAESGQYLYWDAEKSTYLPAPTSDESQDGQDGKGKDKKEKDRDKQDKVKVAKKIAKDMERWAKAQNKRNESSTKSQILDQPAVGGVEIPGPIGSGAADAAFAVLLERRERPTLEKQTFQMHMKKEVPLVLNNMKKSGLVAAYGGEGSDSEDDKESSQDSEKQEEKLVDVAKMACLLCKRQFPNKEALNKHVQLSNLHRNNLEALAKSKEAAANSAQQYRDRAKERREKYGQPNIPPPNKLKASGGSVYDFLFTA</sequence>
<evidence type="ECO:0000256" key="2">
    <source>
        <dbReference type="ARBA" id="ARBA00022723"/>
    </source>
</evidence>
<feature type="region of interest" description="Disordered" evidence="7">
    <location>
        <begin position="624"/>
        <end position="658"/>
    </location>
</feature>
<dbReference type="CDD" id="cd12313">
    <property type="entry name" value="RRM1_RRM2_RBM5_like"/>
    <property type="match status" value="1"/>
</dbReference>
<evidence type="ECO:0000259" key="8">
    <source>
        <dbReference type="PROSITE" id="PS50157"/>
    </source>
</evidence>
<feature type="region of interest" description="Disordered" evidence="7">
    <location>
        <begin position="435"/>
        <end position="465"/>
    </location>
</feature>
<dbReference type="PROSITE" id="PS50199">
    <property type="entry name" value="ZF_RANBP2_2"/>
    <property type="match status" value="1"/>
</dbReference>
<feature type="domain" description="RanBP2-type" evidence="9">
    <location>
        <begin position="98"/>
        <end position="128"/>
    </location>
</feature>
<feature type="compositionally biased region" description="Basic and acidic residues" evidence="7">
    <location>
        <begin position="478"/>
        <end position="487"/>
    </location>
</feature>
<dbReference type="OrthoDB" id="29221at2759"/>
<feature type="compositionally biased region" description="Basic and acidic residues" evidence="7">
    <location>
        <begin position="634"/>
        <end position="645"/>
    </location>
</feature>
<comment type="caution">
    <text evidence="10">The sequence shown here is derived from an EMBL/GenBank/DDBJ whole genome shotgun (WGS) entry which is preliminary data.</text>
</comment>
<gene>
    <name evidence="10" type="primary">Rbm10</name>
    <name evidence="10" type="ORF">Anas_06931</name>
</gene>
<protein>
    <submittedName>
        <fullName evidence="10">RNA-binding protein 10</fullName>
    </submittedName>
</protein>
<evidence type="ECO:0000313" key="10">
    <source>
        <dbReference type="EMBL" id="KAB7499087.1"/>
    </source>
</evidence>